<organism evidence="1 2">
    <name type="scientific">Marinactinospora rubrisoli</name>
    <dbReference type="NCBI Taxonomy" id="2715399"/>
    <lineage>
        <taxon>Bacteria</taxon>
        <taxon>Bacillati</taxon>
        <taxon>Actinomycetota</taxon>
        <taxon>Actinomycetes</taxon>
        <taxon>Streptosporangiales</taxon>
        <taxon>Nocardiopsidaceae</taxon>
        <taxon>Marinactinospora</taxon>
    </lineage>
</organism>
<dbReference type="Proteomes" id="UP001596540">
    <property type="component" value="Unassembled WGS sequence"/>
</dbReference>
<name>A0ABW2KNL3_9ACTN</name>
<dbReference type="EMBL" id="JBHTBH010000014">
    <property type="protein sequence ID" value="MFC7330767.1"/>
    <property type="molecule type" value="Genomic_DNA"/>
</dbReference>
<evidence type="ECO:0000313" key="2">
    <source>
        <dbReference type="Proteomes" id="UP001596540"/>
    </source>
</evidence>
<protein>
    <submittedName>
        <fullName evidence="1">Uncharacterized protein</fullName>
    </submittedName>
</protein>
<proteinExistence type="predicted"/>
<reference evidence="2" key="1">
    <citation type="journal article" date="2019" name="Int. J. Syst. Evol. Microbiol.">
        <title>The Global Catalogue of Microorganisms (GCM) 10K type strain sequencing project: providing services to taxonomists for standard genome sequencing and annotation.</title>
        <authorList>
            <consortium name="The Broad Institute Genomics Platform"/>
            <consortium name="The Broad Institute Genome Sequencing Center for Infectious Disease"/>
            <person name="Wu L."/>
            <person name="Ma J."/>
        </authorList>
    </citation>
    <scope>NUCLEOTIDE SEQUENCE [LARGE SCALE GENOMIC DNA]</scope>
    <source>
        <strain evidence="2">CGMCC 4.7382</strain>
    </source>
</reference>
<gene>
    <name evidence="1" type="ORF">ACFQRF_23830</name>
</gene>
<keyword evidence="2" id="KW-1185">Reference proteome</keyword>
<sequence>MAKLLVARRSELRPEWRDRTVFARDVGLSPRTLSDLEKARRENYRKGWLTQVEYAYRWTPGSVQAVLEGGDPTPAEEAALTGAGVVEQEDDEKYSFRAVSGVQTNPRGRRVILYEMRSGMRVHQEDFPADWPPNVVERAMRQAMEATAAILRNAK</sequence>
<dbReference type="RefSeq" id="WP_379873415.1">
    <property type="nucleotide sequence ID" value="NZ_JBHTBH010000014.1"/>
</dbReference>
<evidence type="ECO:0000313" key="1">
    <source>
        <dbReference type="EMBL" id="MFC7330767.1"/>
    </source>
</evidence>
<comment type="caution">
    <text evidence="1">The sequence shown here is derived from an EMBL/GenBank/DDBJ whole genome shotgun (WGS) entry which is preliminary data.</text>
</comment>
<accession>A0ABW2KNL3</accession>